<dbReference type="GO" id="GO:0008703">
    <property type="term" value="F:5-amino-6-(5-phosphoribosylamino)uracil reductase activity"/>
    <property type="evidence" value="ECO:0007669"/>
    <property type="project" value="InterPro"/>
</dbReference>
<gene>
    <name evidence="5" type="ORF">SAMN05216337_101565</name>
</gene>
<dbReference type="Gene3D" id="3.40.430.10">
    <property type="entry name" value="Dihydrofolate Reductase, subunit A"/>
    <property type="match status" value="1"/>
</dbReference>
<organism evidence="5 6">
    <name type="scientific">Bradyrhizobium brasilense</name>
    <dbReference type="NCBI Taxonomy" id="1419277"/>
    <lineage>
        <taxon>Bacteria</taxon>
        <taxon>Pseudomonadati</taxon>
        <taxon>Pseudomonadota</taxon>
        <taxon>Alphaproteobacteria</taxon>
        <taxon>Hyphomicrobiales</taxon>
        <taxon>Nitrobacteraceae</taxon>
        <taxon>Bradyrhizobium</taxon>
    </lineage>
</organism>
<proteinExistence type="predicted"/>
<evidence type="ECO:0000256" key="1">
    <source>
        <dbReference type="ARBA" id="ARBA00005104"/>
    </source>
</evidence>
<protein>
    <submittedName>
        <fullName evidence="5">Pyrimidine reductase, riboflavin biosynthesis</fullName>
    </submittedName>
</protein>
<dbReference type="Pfam" id="PF01872">
    <property type="entry name" value="RibD_C"/>
    <property type="match status" value="1"/>
</dbReference>
<name>A0A1G6XK96_9BRAD</name>
<dbReference type="EMBL" id="FMZW01000015">
    <property type="protein sequence ID" value="SDD78481.1"/>
    <property type="molecule type" value="Genomic_DNA"/>
</dbReference>
<dbReference type="AlphaFoldDB" id="A0A1G6XK96"/>
<evidence type="ECO:0000313" key="6">
    <source>
        <dbReference type="Proteomes" id="UP000199245"/>
    </source>
</evidence>
<dbReference type="InterPro" id="IPR024072">
    <property type="entry name" value="DHFR-like_dom_sf"/>
</dbReference>
<dbReference type="PANTHER" id="PTHR38011">
    <property type="entry name" value="DIHYDROFOLATE REDUCTASE FAMILY PROTEIN (AFU_ORTHOLOGUE AFUA_8G06820)"/>
    <property type="match status" value="1"/>
</dbReference>
<dbReference type="Proteomes" id="UP000199245">
    <property type="component" value="Unassembled WGS sequence"/>
</dbReference>
<feature type="domain" description="Bacterial bifunctional deaminase-reductase C-terminal" evidence="4">
    <location>
        <begin position="3"/>
        <end position="200"/>
    </location>
</feature>
<dbReference type="RefSeq" id="WP_092083522.1">
    <property type="nucleotide sequence ID" value="NZ_FMZW01000015.1"/>
</dbReference>
<dbReference type="PANTHER" id="PTHR38011:SF7">
    <property type="entry name" value="2,5-DIAMINO-6-RIBOSYLAMINO-4(3H)-PYRIMIDINONE 5'-PHOSPHATE REDUCTASE"/>
    <property type="match status" value="1"/>
</dbReference>
<dbReference type="SUPFAM" id="SSF53597">
    <property type="entry name" value="Dihydrofolate reductase-like"/>
    <property type="match status" value="1"/>
</dbReference>
<evidence type="ECO:0000256" key="3">
    <source>
        <dbReference type="ARBA" id="ARBA00023002"/>
    </source>
</evidence>
<comment type="pathway">
    <text evidence="1">Cofactor biosynthesis; riboflavin biosynthesis.</text>
</comment>
<evidence type="ECO:0000256" key="2">
    <source>
        <dbReference type="ARBA" id="ARBA00022857"/>
    </source>
</evidence>
<accession>A0A1G6XK96</accession>
<keyword evidence="3" id="KW-0560">Oxidoreductase</keyword>
<sequence>MKPHVICHMMSPLDGQLVVDQWSPSTGRSSDDLVAEYDRVHDELECDAWIAGRAVGEEFADGEPHPPSDHGEVGRPVHIGRAGADDYAILIDQDGKLHWTGPETYGAPIIMVLGRDVPDAHLAELAADGISYIVAEDDTIDLAAVLEILADRFGIRRLLLEGGSHTNGTFFKAGLVDEISLLLFPAIGGRSRGRTLFEAGPEGLADHVRLSISANEMRRNGIVHLRYSVSYV</sequence>
<dbReference type="InterPro" id="IPR050765">
    <property type="entry name" value="Riboflavin_Biosynth_HTPR"/>
</dbReference>
<evidence type="ECO:0000259" key="4">
    <source>
        <dbReference type="Pfam" id="PF01872"/>
    </source>
</evidence>
<keyword evidence="2" id="KW-0521">NADP</keyword>
<dbReference type="GO" id="GO:0009231">
    <property type="term" value="P:riboflavin biosynthetic process"/>
    <property type="evidence" value="ECO:0007669"/>
    <property type="project" value="InterPro"/>
</dbReference>
<evidence type="ECO:0000313" key="5">
    <source>
        <dbReference type="EMBL" id="SDD78481.1"/>
    </source>
</evidence>
<dbReference type="InterPro" id="IPR002734">
    <property type="entry name" value="RibDG_C"/>
</dbReference>
<reference evidence="5 6" key="1">
    <citation type="submission" date="2016-10" db="EMBL/GenBank/DDBJ databases">
        <authorList>
            <person name="de Groot N.N."/>
        </authorList>
    </citation>
    <scope>NUCLEOTIDE SEQUENCE [LARGE SCALE GENOMIC DNA]</scope>
    <source>
        <strain evidence="5 6">R5</strain>
    </source>
</reference>